<evidence type="ECO:0000256" key="4">
    <source>
        <dbReference type="PROSITE-ProRule" id="PRU00108"/>
    </source>
</evidence>
<evidence type="ECO:0000259" key="5">
    <source>
        <dbReference type="PROSITE" id="PS50071"/>
    </source>
</evidence>
<comment type="subcellular location">
    <subcellularLocation>
        <location evidence="4">Nucleus</location>
    </subcellularLocation>
</comment>
<dbReference type="InterPro" id="IPR008422">
    <property type="entry name" value="KN_HD"/>
</dbReference>
<dbReference type="PANTHER" id="PTHR11850">
    <property type="entry name" value="HOMEOBOX PROTEIN TRANSCRIPTION FACTORS"/>
    <property type="match status" value="1"/>
</dbReference>
<dbReference type="AlphaFoldDB" id="A0A1L0AYV3"/>
<keyword evidence="2 4" id="KW-0371">Homeobox</keyword>
<evidence type="ECO:0000256" key="3">
    <source>
        <dbReference type="ARBA" id="ARBA00023242"/>
    </source>
</evidence>
<gene>
    <name evidence="6" type="ORF">HGUI_01480</name>
</gene>
<dbReference type="GO" id="GO:0003677">
    <property type="term" value="F:DNA binding"/>
    <property type="evidence" value="ECO:0007669"/>
    <property type="project" value="UniProtKB-UniRule"/>
</dbReference>
<dbReference type="GO" id="GO:0006355">
    <property type="term" value="P:regulation of DNA-templated transcription"/>
    <property type="evidence" value="ECO:0007669"/>
    <property type="project" value="InterPro"/>
</dbReference>
<dbReference type="InterPro" id="IPR009057">
    <property type="entry name" value="Homeodomain-like_sf"/>
</dbReference>
<dbReference type="EMBL" id="FQNF01000020">
    <property type="protein sequence ID" value="SGZ39280.1"/>
    <property type="molecule type" value="Genomic_DNA"/>
</dbReference>
<evidence type="ECO:0000313" key="6">
    <source>
        <dbReference type="EMBL" id="SGZ39280.1"/>
    </source>
</evidence>
<dbReference type="Pfam" id="PF05920">
    <property type="entry name" value="Homeobox_KN"/>
    <property type="match status" value="1"/>
</dbReference>
<name>A0A1L0AYV3_9ASCO</name>
<evidence type="ECO:0000313" key="7">
    <source>
        <dbReference type="Proteomes" id="UP000183365"/>
    </source>
</evidence>
<dbReference type="CDD" id="cd00086">
    <property type="entry name" value="homeodomain"/>
    <property type="match status" value="1"/>
</dbReference>
<evidence type="ECO:0000256" key="2">
    <source>
        <dbReference type="ARBA" id="ARBA00023155"/>
    </source>
</evidence>
<dbReference type="InterPro" id="IPR001356">
    <property type="entry name" value="HD"/>
</dbReference>
<feature type="DNA-binding region" description="Homeobox" evidence="4">
    <location>
        <begin position="44"/>
        <end position="106"/>
    </location>
</feature>
<protein>
    <recommendedName>
        <fullName evidence="5">Homeobox domain-containing protein</fullName>
    </recommendedName>
</protein>
<dbReference type="PROSITE" id="PS50071">
    <property type="entry name" value="HOMEOBOX_2"/>
    <property type="match status" value="1"/>
</dbReference>
<dbReference type="OrthoDB" id="10056939at2759"/>
<reference evidence="7" key="1">
    <citation type="submission" date="2016-11" db="EMBL/GenBank/DDBJ databases">
        <authorList>
            <person name="Guldener U."/>
        </authorList>
    </citation>
    <scope>NUCLEOTIDE SEQUENCE [LARGE SCALE GENOMIC DNA]</scope>
</reference>
<feature type="domain" description="Homeobox" evidence="5">
    <location>
        <begin position="42"/>
        <end position="105"/>
    </location>
</feature>
<dbReference type="SMART" id="SM00389">
    <property type="entry name" value="HOX"/>
    <property type="match status" value="1"/>
</dbReference>
<organism evidence="6 7">
    <name type="scientific">Hanseniaspora guilliermondii</name>
    <dbReference type="NCBI Taxonomy" id="56406"/>
    <lineage>
        <taxon>Eukaryota</taxon>
        <taxon>Fungi</taxon>
        <taxon>Dikarya</taxon>
        <taxon>Ascomycota</taxon>
        <taxon>Saccharomycotina</taxon>
        <taxon>Saccharomycetes</taxon>
        <taxon>Saccharomycodales</taxon>
        <taxon>Saccharomycodaceae</taxon>
        <taxon>Hanseniaspora</taxon>
    </lineage>
</organism>
<dbReference type="VEuPathDB" id="FungiDB:HGUI_01480"/>
<dbReference type="InterPro" id="IPR050224">
    <property type="entry name" value="TALE_homeobox"/>
</dbReference>
<dbReference type="Gene3D" id="1.10.10.60">
    <property type="entry name" value="Homeodomain-like"/>
    <property type="match status" value="1"/>
</dbReference>
<proteinExistence type="predicted"/>
<keyword evidence="1 4" id="KW-0238">DNA-binding</keyword>
<dbReference type="GO" id="GO:0005634">
    <property type="term" value="C:nucleus"/>
    <property type="evidence" value="ECO:0007669"/>
    <property type="project" value="UniProtKB-SubCell"/>
</dbReference>
<keyword evidence="7" id="KW-1185">Reference proteome</keyword>
<keyword evidence="3 4" id="KW-0539">Nucleus</keyword>
<dbReference type="Proteomes" id="UP000183365">
    <property type="component" value="Unassembled WGS sequence"/>
</dbReference>
<sequence>MNQQYKIKNNNKDKQILPPIKALLPYNPNKSLEIPCCDKQNLKKKKSRCNLPKHVTNILNEWLSNHLDNPYPTALEKKELIAKTNLSSVQLSNWFINVRRRKLFAQYYDLKDKPITQKNLKQKSIEDKRQLELEYMHTKKRMSLENILNVSCSDDENVKALKKIDKPSKEIFNKNPRIIIEADEIKLEEKFNFQPFVKRKKLMDRLYDLKKIYYVNDSDATGEQS</sequence>
<dbReference type="SUPFAM" id="SSF46689">
    <property type="entry name" value="Homeodomain-like"/>
    <property type="match status" value="1"/>
</dbReference>
<accession>A0A1L0AYV3</accession>
<evidence type="ECO:0000256" key="1">
    <source>
        <dbReference type="ARBA" id="ARBA00023125"/>
    </source>
</evidence>